<dbReference type="SUPFAM" id="SSF69118">
    <property type="entry name" value="AhpD-like"/>
    <property type="match status" value="1"/>
</dbReference>
<keyword evidence="2" id="KW-0575">Peroxidase</keyword>
<name>A0A4R2GUM1_9HYPH</name>
<evidence type="ECO:0000313" key="3">
    <source>
        <dbReference type="Proteomes" id="UP000294881"/>
    </source>
</evidence>
<feature type="domain" description="Carboxymuconolactone decarboxylase-like" evidence="1">
    <location>
        <begin position="12"/>
        <end position="93"/>
    </location>
</feature>
<reference evidence="2 3" key="1">
    <citation type="submission" date="2019-03" db="EMBL/GenBank/DDBJ databases">
        <title>Genomic Encyclopedia of Type Strains, Phase IV (KMG-IV): sequencing the most valuable type-strain genomes for metagenomic binning, comparative biology and taxonomic classification.</title>
        <authorList>
            <person name="Goeker M."/>
        </authorList>
    </citation>
    <scope>NUCLEOTIDE SEQUENCE [LARGE SCALE GENOMIC DNA]</scope>
    <source>
        <strain evidence="2 3">DSM 22958</strain>
    </source>
</reference>
<dbReference type="NCBIfam" id="TIGR00778">
    <property type="entry name" value="ahpD_dom"/>
    <property type="match status" value="1"/>
</dbReference>
<dbReference type="PANTHER" id="PTHR34846:SF10">
    <property type="entry name" value="CYTOPLASMIC PROTEIN"/>
    <property type="match status" value="1"/>
</dbReference>
<dbReference type="InterPro" id="IPR003779">
    <property type="entry name" value="CMD-like"/>
</dbReference>
<dbReference type="Pfam" id="PF02627">
    <property type="entry name" value="CMD"/>
    <property type="match status" value="1"/>
</dbReference>
<dbReference type="RefSeq" id="WP_132005515.1">
    <property type="nucleotide sequence ID" value="NZ_JBHUNN010000002.1"/>
</dbReference>
<dbReference type="AlphaFoldDB" id="A0A4R2GUM1"/>
<keyword evidence="2" id="KW-0560">Oxidoreductase</keyword>
<sequence>MQQRMNIATAAPALYKAVYGLEVAVLNSGFDKDLLHLIKIRASQINGCAYCVDMHVKEALAAGLPDRKLHLVAVWRETPLFDARERAALEWTESVTLVAQTGAPDAVYEAVRGVFSEEELARLTVAIGTINVWNRIAVSSRLIHPVD</sequence>
<evidence type="ECO:0000259" key="1">
    <source>
        <dbReference type="Pfam" id="PF02627"/>
    </source>
</evidence>
<dbReference type="GO" id="GO:0051920">
    <property type="term" value="F:peroxiredoxin activity"/>
    <property type="evidence" value="ECO:0007669"/>
    <property type="project" value="InterPro"/>
</dbReference>
<keyword evidence="3" id="KW-1185">Reference proteome</keyword>
<dbReference type="Gene3D" id="1.20.1290.10">
    <property type="entry name" value="AhpD-like"/>
    <property type="match status" value="1"/>
</dbReference>
<accession>A0A4R2GUM1</accession>
<comment type="caution">
    <text evidence="2">The sequence shown here is derived from an EMBL/GenBank/DDBJ whole genome shotgun (WGS) entry which is preliminary data.</text>
</comment>
<gene>
    <name evidence="2" type="ORF">EV666_10534</name>
</gene>
<proteinExistence type="predicted"/>
<dbReference type="OrthoDB" id="9801997at2"/>
<evidence type="ECO:0000313" key="2">
    <source>
        <dbReference type="EMBL" id="TCO13667.1"/>
    </source>
</evidence>
<dbReference type="Proteomes" id="UP000294881">
    <property type="component" value="Unassembled WGS sequence"/>
</dbReference>
<dbReference type="EMBL" id="SLWL01000005">
    <property type="protein sequence ID" value="TCO13667.1"/>
    <property type="molecule type" value="Genomic_DNA"/>
</dbReference>
<dbReference type="InterPro" id="IPR029032">
    <property type="entry name" value="AhpD-like"/>
</dbReference>
<protein>
    <submittedName>
        <fullName evidence="2">AhpD family alkylhydroperoxidase</fullName>
    </submittedName>
</protein>
<organism evidence="2 3">
    <name type="scientific">Camelimonas lactis</name>
    <dbReference type="NCBI Taxonomy" id="659006"/>
    <lineage>
        <taxon>Bacteria</taxon>
        <taxon>Pseudomonadati</taxon>
        <taxon>Pseudomonadota</taxon>
        <taxon>Alphaproteobacteria</taxon>
        <taxon>Hyphomicrobiales</taxon>
        <taxon>Chelatococcaceae</taxon>
        <taxon>Camelimonas</taxon>
    </lineage>
</organism>
<dbReference type="InterPro" id="IPR004675">
    <property type="entry name" value="AhpD_core"/>
</dbReference>
<dbReference type="PANTHER" id="PTHR34846">
    <property type="entry name" value="4-CARBOXYMUCONOLACTONE DECARBOXYLASE FAMILY PROTEIN (AFU_ORTHOLOGUE AFUA_6G11590)"/>
    <property type="match status" value="1"/>
</dbReference>